<keyword evidence="2" id="KW-1185">Reference proteome</keyword>
<dbReference type="EMBL" id="JAWDJW010000886">
    <property type="protein sequence ID" value="KAK3079848.1"/>
    <property type="molecule type" value="Genomic_DNA"/>
</dbReference>
<comment type="caution">
    <text evidence="1">The sequence shown here is derived from an EMBL/GenBank/DDBJ whole genome shotgun (WGS) entry which is preliminary data.</text>
</comment>
<proteinExistence type="predicted"/>
<name>A0ACC3DT08_9PEZI</name>
<protein>
    <submittedName>
        <fullName evidence="1">Uncharacterized protein</fullName>
    </submittedName>
</protein>
<evidence type="ECO:0000313" key="2">
    <source>
        <dbReference type="Proteomes" id="UP001186974"/>
    </source>
</evidence>
<reference evidence="1" key="1">
    <citation type="submission" date="2024-09" db="EMBL/GenBank/DDBJ databases">
        <title>Black Yeasts Isolated from many extreme environments.</title>
        <authorList>
            <person name="Coleine C."/>
            <person name="Stajich J.E."/>
            <person name="Selbmann L."/>
        </authorList>
    </citation>
    <scope>NUCLEOTIDE SEQUENCE</scope>
    <source>
        <strain evidence="1">CCFEE 5737</strain>
    </source>
</reference>
<evidence type="ECO:0000313" key="1">
    <source>
        <dbReference type="EMBL" id="KAK3079848.1"/>
    </source>
</evidence>
<dbReference type="Proteomes" id="UP001186974">
    <property type="component" value="Unassembled WGS sequence"/>
</dbReference>
<gene>
    <name evidence="1" type="ORF">LTS18_003751</name>
</gene>
<accession>A0ACC3DT08</accession>
<organism evidence="1 2">
    <name type="scientific">Coniosporium uncinatum</name>
    <dbReference type="NCBI Taxonomy" id="93489"/>
    <lineage>
        <taxon>Eukaryota</taxon>
        <taxon>Fungi</taxon>
        <taxon>Dikarya</taxon>
        <taxon>Ascomycota</taxon>
        <taxon>Pezizomycotina</taxon>
        <taxon>Dothideomycetes</taxon>
        <taxon>Dothideomycetes incertae sedis</taxon>
        <taxon>Coniosporium</taxon>
    </lineage>
</organism>
<sequence length="132" mass="14360">MQAFISALPPSAAGTLQNPGATRDCRYCQLSNADQFLAGSNIYYSERWRNFGLLWVYIFFNIFGAVFLYYFFRVRKSSGKKGGGIKGFAGKLGGLIRGGMGRGQGKNEGVNEADGEGKKEKGGEAEPVPRAF</sequence>